<comment type="caution">
    <text evidence="1">The sequence shown here is derived from an EMBL/GenBank/DDBJ whole genome shotgun (WGS) entry which is preliminary data.</text>
</comment>
<reference evidence="1" key="1">
    <citation type="journal article" date="2014" name="Front. Microbiol.">
        <title>High frequency of phylogenetically diverse reductive dehalogenase-homologous genes in deep subseafloor sedimentary metagenomes.</title>
        <authorList>
            <person name="Kawai M."/>
            <person name="Futagami T."/>
            <person name="Toyoda A."/>
            <person name="Takaki Y."/>
            <person name="Nishi S."/>
            <person name="Hori S."/>
            <person name="Arai W."/>
            <person name="Tsubouchi T."/>
            <person name="Morono Y."/>
            <person name="Uchiyama I."/>
            <person name="Ito T."/>
            <person name="Fujiyama A."/>
            <person name="Inagaki F."/>
            <person name="Takami H."/>
        </authorList>
    </citation>
    <scope>NUCLEOTIDE SEQUENCE</scope>
    <source>
        <strain evidence="1">Expedition CK06-06</strain>
    </source>
</reference>
<dbReference type="EMBL" id="BARU01018973">
    <property type="protein sequence ID" value="GAH61490.1"/>
    <property type="molecule type" value="Genomic_DNA"/>
</dbReference>
<accession>X1HWS0</accession>
<protein>
    <recommendedName>
        <fullName evidence="2">Ribbon-helix-helix protein CopG domain-containing protein</fullName>
    </recommendedName>
</protein>
<evidence type="ECO:0008006" key="2">
    <source>
        <dbReference type="Google" id="ProtNLM"/>
    </source>
</evidence>
<dbReference type="AlphaFoldDB" id="X1HWS0"/>
<sequence>MSQLNVRIAKEDKNLVEKVSQARGECVSTFVRRAVRRELATLGYFTADERKALGIETI</sequence>
<proteinExistence type="predicted"/>
<name>X1HWS0_9ZZZZ</name>
<gene>
    <name evidence="1" type="ORF">S03H2_31302</name>
</gene>
<evidence type="ECO:0000313" key="1">
    <source>
        <dbReference type="EMBL" id="GAH61490.1"/>
    </source>
</evidence>
<organism evidence="1">
    <name type="scientific">marine sediment metagenome</name>
    <dbReference type="NCBI Taxonomy" id="412755"/>
    <lineage>
        <taxon>unclassified sequences</taxon>
        <taxon>metagenomes</taxon>
        <taxon>ecological metagenomes</taxon>
    </lineage>
</organism>